<dbReference type="InterPro" id="IPR036236">
    <property type="entry name" value="Znf_C2H2_sf"/>
</dbReference>
<dbReference type="Proteomes" id="UP000887577">
    <property type="component" value="Unplaced"/>
</dbReference>
<feature type="domain" description="C2H2-type" evidence="3">
    <location>
        <begin position="163"/>
        <end position="185"/>
    </location>
</feature>
<keyword evidence="1" id="KW-0862">Zinc</keyword>
<dbReference type="SMART" id="SM00355">
    <property type="entry name" value="ZnF_C2H2"/>
    <property type="match status" value="2"/>
</dbReference>
<dbReference type="InterPro" id="IPR013087">
    <property type="entry name" value="Znf_C2H2_type"/>
</dbReference>
<keyword evidence="2" id="KW-1133">Transmembrane helix</keyword>
<evidence type="ECO:0000313" key="4">
    <source>
        <dbReference type="Proteomes" id="UP000887577"/>
    </source>
</evidence>
<name>A0A914YTB0_9BILA</name>
<dbReference type="SUPFAM" id="SSF57667">
    <property type="entry name" value="beta-beta-alpha zinc fingers"/>
    <property type="match status" value="1"/>
</dbReference>
<evidence type="ECO:0000313" key="5">
    <source>
        <dbReference type="WBParaSite" id="PSU_v2.g3399.t1"/>
    </source>
</evidence>
<keyword evidence="2" id="KW-0472">Membrane</keyword>
<protein>
    <submittedName>
        <fullName evidence="5">C2H2-type domain-containing protein</fullName>
    </submittedName>
</protein>
<organism evidence="4 5">
    <name type="scientific">Panagrolaimus superbus</name>
    <dbReference type="NCBI Taxonomy" id="310955"/>
    <lineage>
        <taxon>Eukaryota</taxon>
        <taxon>Metazoa</taxon>
        <taxon>Ecdysozoa</taxon>
        <taxon>Nematoda</taxon>
        <taxon>Chromadorea</taxon>
        <taxon>Rhabditida</taxon>
        <taxon>Tylenchina</taxon>
        <taxon>Panagrolaimomorpha</taxon>
        <taxon>Panagrolaimoidea</taxon>
        <taxon>Panagrolaimidae</taxon>
        <taxon>Panagrolaimus</taxon>
    </lineage>
</organism>
<evidence type="ECO:0000259" key="3">
    <source>
        <dbReference type="PROSITE" id="PS50157"/>
    </source>
</evidence>
<dbReference type="PROSITE" id="PS00028">
    <property type="entry name" value="ZINC_FINGER_C2H2_1"/>
    <property type="match status" value="1"/>
</dbReference>
<feature type="transmembrane region" description="Helical" evidence="2">
    <location>
        <begin position="211"/>
        <end position="230"/>
    </location>
</feature>
<keyword evidence="1" id="KW-0479">Metal-binding</keyword>
<keyword evidence="4" id="KW-1185">Reference proteome</keyword>
<evidence type="ECO:0000256" key="1">
    <source>
        <dbReference type="PROSITE-ProRule" id="PRU00042"/>
    </source>
</evidence>
<sequence length="231" mass="26574">MGRKRKNSQELARPRQVVAPVLPLNTRPRRSTKDAFYNNLSTLTATRKTPIEDEMIFEEKVKVKPKRESVGHRKSSSSVDIEVSPPVQQRPVLVRQQKPEVLVKPQKKPEVVRILIPSSTAPQRAKASDVNGLHHFIAELRRPHFSLSRLEIETVSIDPRMQYSCNLCSRRFPLLSDLNQHLSQHVENIYSCALCEKPAQGFTMEEYTQHLSSHFLVVITFFVLCFSLFLF</sequence>
<dbReference type="GO" id="GO:0008270">
    <property type="term" value="F:zinc ion binding"/>
    <property type="evidence" value="ECO:0007669"/>
    <property type="project" value="UniProtKB-KW"/>
</dbReference>
<reference evidence="5" key="1">
    <citation type="submission" date="2022-11" db="UniProtKB">
        <authorList>
            <consortium name="WormBaseParasite"/>
        </authorList>
    </citation>
    <scope>IDENTIFICATION</scope>
</reference>
<accession>A0A914YTB0</accession>
<dbReference type="PROSITE" id="PS50157">
    <property type="entry name" value="ZINC_FINGER_C2H2_2"/>
    <property type="match status" value="1"/>
</dbReference>
<keyword evidence="2" id="KW-0812">Transmembrane</keyword>
<dbReference type="WBParaSite" id="PSU_v2.g3399.t1">
    <property type="protein sequence ID" value="PSU_v2.g3399.t1"/>
    <property type="gene ID" value="PSU_v2.g3399"/>
</dbReference>
<proteinExistence type="predicted"/>
<dbReference type="Gene3D" id="3.30.160.60">
    <property type="entry name" value="Classic Zinc Finger"/>
    <property type="match status" value="1"/>
</dbReference>
<dbReference type="AlphaFoldDB" id="A0A914YTB0"/>
<evidence type="ECO:0000256" key="2">
    <source>
        <dbReference type="SAM" id="Phobius"/>
    </source>
</evidence>
<keyword evidence="1" id="KW-0863">Zinc-finger</keyword>